<dbReference type="AlphaFoldDB" id="A0AB34J5X7"/>
<keyword evidence="3" id="KW-1185">Reference proteome</keyword>
<gene>
    <name evidence="2" type="ORF">AB1Y20_005483</name>
</gene>
<feature type="region of interest" description="Disordered" evidence="1">
    <location>
        <begin position="1"/>
        <end position="38"/>
    </location>
</feature>
<proteinExistence type="predicted"/>
<accession>A0AB34J5X7</accession>
<protein>
    <submittedName>
        <fullName evidence="2">Uncharacterized protein</fullName>
    </submittedName>
</protein>
<sequence length="252" mass="26688">MLLAASMGLLTPPTPRHARALPPRLHGGTPPATSDDPEPDRLLALLLLAADGVGAFARSRLDETTPPPTGGGEEQLRRAWDQRFAERQRARAAEAKAAAAARRPWPSRLDDPQWSRAFVSAAAAAAAEAAPPPAARPPSLATAAATAAALALQAVEMAAVAVIHRLPREEAAVQRKRTVEEEEAWRRRWRGGVAEDDAVWRHVEERAPSGGWAPTLGEVAAVSAATMMLMVEASAVAVIKMSANATRDQAPE</sequence>
<organism evidence="2 3">
    <name type="scientific">Prymnesium parvum</name>
    <name type="common">Toxic golden alga</name>
    <dbReference type="NCBI Taxonomy" id="97485"/>
    <lineage>
        <taxon>Eukaryota</taxon>
        <taxon>Haptista</taxon>
        <taxon>Haptophyta</taxon>
        <taxon>Prymnesiophyceae</taxon>
        <taxon>Prymnesiales</taxon>
        <taxon>Prymnesiaceae</taxon>
        <taxon>Prymnesium</taxon>
    </lineage>
</organism>
<dbReference type="EMBL" id="JBGBPQ010000013">
    <property type="protein sequence ID" value="KAL1512220.1"/>
    <property type="molecule type" value="Genomic_DNA"/>
</dbReference>
<name>A0AB34J5X7_PRYPA</name>
<evidence type="ECO:0000313" key="2">
    <source>
        <dbReference type="EMBL" id="KAL1512220.1"/>
    </source>
</evidence>
<comment type="caution">
    <text evidence="2">The sequence shown here is derived from an EMBL/GenBank/DDBJ whole genome shotgun (WGS) entry which is preliminary data.</text>
</comment>
<evidence type="ECO:0000256" key="1">
    <source>
        <dbReference type="SAM" id="MobiDB-lite"/>
    </source>
</evidence>
<dbReference type="Proteomes" id="UP001515480">
    <property type="component" value="Unassembled WGS sequence"/>
</dbReference>
<reference evidence="2 3" key="1">
    <citation type="journal article" date="2024" name="Science">
        <title>Giant polyketide synthase enzymes in the biosynthesis of giant marine polyether toxins.</title>
        <authorList>
            <person name="Fallon T.R."/>
            <person name="Shende V.V."/>
            <person name="Wierzbicki I.H."/>
            <person name="Pendleton A.L."/>
            <person name="Watervoot N.F."/>
            <person name="Auber R.P."/>
            <person name="Gonzalez D.J."/>
            <person name="Wisecaver J.H."/>
            <person name="Moore B.S."/>
        </authorList>
    </citation>
    <scope>NUCLEOTIDE SEQUENCE [LARGE SCALE GENOMIC DNA]</scope>
    <source>
        <strain evidence="2 3">12B1</strain>
    </source>
</reference>
<evidence type="ECO:0000313" key="3">
    <source>
        <dbReference type="Proteomes" id="UP001515480"/>
    </source>
</evidence>